<gene>
    <name evidence="3" type="ORF">PFISCL1PPCAC_15311</name>
</gene>
<feature type="transmembrane region" description="Helical" evidence="2">
    <location>
        <begin position="218"/>
        <end position="241"/>
    </location>
</feature>
<dbReference type="AlphaFoldDB" id="A0AAV5W011"/>
<feature type="transmembrane region" description="Helical" evidence="2">
    <location>
        <begin position="120"/>
        <end position="145"/>
    </location>
</feature>
<comment type="similarity">
    <text evidence="1">Belongs to the nematode receptor-like protein sre family.</text>
</comment>
<keyword evidence="2" id="KW-0472">Membrane</keyword>
<dbReference type="PANTHER" id="PTHR47521">
    <property type="entry name" value="SERPENTINE RECEPTOR, CLASS E (EPSILON)-RELATED"/>
    <property type="match status" value="1"/>
</dbReference>
<feature type="non-terminal residue" evidence="3">
    <location>
        <position position="264"/>
    </location>
</feature>
<name>A0AAV5W011_9BILA</name>
<dbReference type="InterPro" id="IPR004151">
    <property type="entry name" value="7TM_GPCR_serpentine_rcpt_Sre"/>
</dbReference>
<protein>
    <recommendedName>
        <fullName evidence="5">G protein-coupled receptor</fullName>
    </recommendedName>
</protein>
<sequence>LNSTKISFAPYIINSILIFEILVTIFGLIWMPFVSESVYSVIHRNFRIQVRVLSVALLLNTLARYIMIYYRVNDLPLRGLSSLSMTSNMSSPAEFSMGSFALERVFATFFFRWYEQQSPASLFVLLFVETINLGLAFLNATCWILDIWSTTVNSIFMVATILIAFMVINYIIVHNTCVYQLFYSVYLYNLFFLRSLTISIDGYSLARTFQIRENVRIMRYLASLLTPMGLLTIGGFSLFGYHDYAPVEWRTSRYIAIALYDVYI</sequence>
<evidence type="ECO:0008006" key="5">
    <source>
        <dbReference type="Google" id="ProtNLM"/>
    </source>
</evidence>
<dbReference type="GO" id="GO:0016020">
    <property type="term" value="C:membrane"/>
    <property type="evidence" value="ECO:0007669"/>
    <property type="project" value="InterPro"/>
</dbReference>
<dbReference type="InterPro" id="IPR052860">
    <property type="entry name" value="NRL-GPCR1"/>
</dbReference>
<dbReference type="GO" id="GO:0007606">
    <property type="term" value="P:sensory perception of chemical stimulus"/>
    <property type="evidence" value="ECO:0007669"/>
    <property type="project" value="InterPro"/>
</dbReference>
<evidence type="ECO:0000256" key="1">
    <source>
        <dbReference type="ARBA" id="ARBA00006803"/>
    </source>
</evidence>
<keyword evidence="2" id="KW-0812">Transmembrane</keyword>
<dbReference type="EMBL" id="BTSY01000004">
    <property type="protein sequence ID" value="GMT24014.1"/>
    <property type="molecule type" value="Genomic_DNA"/>
</dbReference>
<evidence type="ECO:0000313" key="4">
    <source>
        <dbReference type="Proteomes" id="UP001432322"/>
    </source>
</evidence>
<feature type="non-terminal residue" evidence="3">
    <location>
        <position position="1"/>
    </location>
</feature>
<comment type="caution">
    <text evidence="3">The sequence shown here is derived from an EMBL/GenBank/DDBJ whole genome shotgun (WGS) entry which is preliminary data.</text>
</comment>
<feature type="transmembrane region" description="Helical" evidence="2">
    <location>
        <begin position="152"/>
        <end position="173"/>
    </location>
</feature>
<dbReference type="PANTHER" id="PTHR47521:SF7">
    <property type="entry name" value="SERPENTINE RECEPTOR CLASS EPSILON-6"/>
    <property type="match status" value="1"/>
</dbReference>
<keyword evidence="4" id="KW-1185">Reference proteome</keyword>
<dbReference type="Pfam" id="PF03125">
    <property type="entry name" value="Sre"/>
    <property type="match status" value="1"/>
</dbReference>
<proteinExistence type="inferred from homology"/>
<reference evidence="3" key="1">
    <citation type="submission" date="2023-10" db="EMBL/GenBank/DDBJ databases">
        <title>Genome assembly of Pristionchus species.</title>
        <authorList>
            <person name="Yoshida K."/>
            <person name="Sommer R.J."/>
        </authorList>
    </citation>
    <scope>NUCLEOTIDE SEQUENCE</scope>
    <source>
        <strain evidence="3">RS5133</strain>
    </source>
</reference>
<feature type="transmembrane region" description="Helical" evidence="2">
    <location>
        <begin position="12"/>
        <end position="33"/>
    </location>
</feature>
<accession>A0AAV5W011</accession>
<dbReference type="Proteomes" id="UP001432322">
    <property type="component" value="Unassembled WGS sequence"/>
</dbReference>
<evidence type="ECO:0000313" key="3">
    <source>
        <dbReference type="EMBL" id="GMT24014.1"/>
    </source>
</evidence>
<organism evidence="3 4">
    <name type="scientific">Pristionchus fissidentatus</name>
    <dbReference type="NCBI Taxonomy" id="1538716"/>
    <lineage>
        <taxon>Eukaryota</taxon>
        <taxon>Metazoa</taxon>
        <taxon>Ecdysozoa</taxon>
        <taxon>Nematoda</taxon>
        <taxon>Chromadorea</taxon>
        <taxon>Rhabditida</taxon>
        <taxon>Rhabditina</taxon>
        <taxon>Diplogasteromorpha</taxon>
        <taxon>Diplogasteroidea</taxon>
        <taxon>Neodiplogasteridae</taxon>
        <taxon>Pristionchus</taxon>
    </lineage>
</organism>
<keyword evidence="2" id="KW-1133">Transmembrane helix</keyword>
<feature type="transmembrane region" description="Helical" evidence="2">
    <location>
        <begin position="53"/>
        <end position="72"/>
    </location>
</feature>
<evidence type="ECO:0000256" key="2">
    <source>
        <dbReference type="SAM" id="Phobius"/>
    </source>
</evidence>